<dbReference type="SUPFAM" id="SSF75304">
    <property type="entry name" value="Amidase signature (AS) enzymes"/>
    <property type="match status" value="1"/>
</dbReference>
<evidence type="ECO:0000256" key="1">
    <source>
        <dbReference type="SAM" id="SignalP"/>
    </source>
</evidence>
<gene>
    <name evidence="3" type="ORF">ODALV1_LOCUS9380</name>
</gene>
<proteinExistence type="predicted"/>
<feature type="signal peptide" evidence="1">
    <location>
        <begin position="1"/>
        <end position="31"/>
    </location>
</feature>
<feature type="domain" description="Amidase" evidence="2">
    <location>
        <begin position="114"/>
        <end position="360"/>
    </location>
</feature>
<reference evidence="3 4" key="1">
    <citation type="submission" date="2024-08" db="EMBL/GenBank/DDBJ databases">
        <authorList>
            <person name="Cucini C."/>
            <person name="Frati F."/>
        </authorList>
    </citation>
    <scope>NUCLEOTIDE SEQUENCE [LARGE SCALE GENOMIC DNA]</scope>
</reference>
<protein>
    <recommendedName>
        <fullName evidence="2">Amidase domain-containing protein</fullName>
    </recommendedName>
</protein>
<dbReference type="Gene3D" id="3.90.1300.10">
    <property type="entry name" value="Amidase signature (AS) domain"/>
    <property type="match status" value="1"/>
</dbReference>
<name>A0ABP1QB44_9HEXA</name>
<evidence type="ECO:0000313" key="4">
    <source>
        <dbReference type="Proteomes" id="UP001642540"/>
    </source>
</evidence>
<dbReference type="InterPro" id="IPR023631">
    <property type="entry name" value="Amidase_dom"/>
</dbReference>
<dbReference type="Proteomes" id="UP001642540">
    <property type="component" value="Unassembled WGS sequence"/>
</dbReference>
<sequence>MTECKLEMESPYLFLLLVVTLLLSLAYTVHASGSYMHAARGKLDGTTVFNTKTQSTESTEVTFNESPLPEISDNAHVLRDTDEKYALCNGIDIREITISQIQVLFNSNKLTSVDLTNCYLQRIYRMNPVLKAVIEINPNAIVEATKADMERLYKKIRGPLHGIPVLLKDNIGTADFMDTTAGSAAFIGIRVKKDADVVKYLQKSGAVIIGKANLSEFAYFRGTNLPSGWSSKGGQTRNAYNMNVTPEGSSSGSAVAVAANLATVSVGSETDGSLVAPASVGGICTMKPTHDLISTNVVIPISHNQDTLGPMARTVLDVAILLDGMLPASKRPCGGSYAQCILHNGNKNKFRIGVLRYPFWDISVINSTNLRFELPLLENIIHNMHNSLQFDIVDPVASKPGQLSKVSSNNELTVLLHDFKFGINKYLSNDIISPFPVPSHYKPSSKYLPPKAAPMKIASLKDIIKFNDEHLSIEGYNQELLLLSEATDGLNNRTYIEARDSNRAAARELLNSVISTYKLDAIVVPSEPRFESVLDENLQDSPVVGYSIAAIAGYPSISIPAGIGLKDVPFGMTFIGMPRAEPTLLQIAHAVEQMGQGPRRKPPRFLS</sequence>
<dbReference type="EMBL" id="CAXLJM020000028">
    <property type="protein sequence ID" value="CAL8096513.1"/>
    <property type="molecule type" value="Genomic_DNA"/>
</dbReference>
<organism evidence="3 4">
    <name type="scientific">Orchesella dallaii</name>
    <dbReference type="NCBI Taxonomy" id="48710"/>
    <lineage>
        <taxon>Eukaryota</taxon>
        <taxon>Metazoa</taxon>
        <taxon>Ecdysozoa</taxon>
        <taxon>Arthropoda</taxon>
        <taxon>Hexapoda</taxon>
        <taxon>Collembola</taxon>
        <taxon>Entomobryomorpha</taxon>
        <taxon>Entomobryoidea</taxon>
        <taxon>Orchesellidae</taxon>
        <taxon>Orchesellinae</taxon>
        <taxon>Orchesella</taxon>
    </lineage>
</organism>
<dbReference type="InterPro" id="IPR036928">
    <property type="entry name" value="AS_sf"/>
</dbReference>
<evidence type="ECO:0000313" key="3">
    <source>
        <dbReference type="EMBL" id="CAL8096513.1"/>
    </source>
</evidence>
<keyword evidence="1" id="KW-0732">Signal</keyword>
<accession>A0ABP1QB44</accession>
<dbReference type="Pfam" id="PF01425">
    <property type="entry name" value="Amidase"/>
    <property type="match status" value="1"/>
</dbReference>
<evidence type="ECO:0000259" key="2">
    <source>
        <dbReference type="Pfam" id="PF01425"/>
    </source>
</evidence>
<comment type="caution">
    <text evidence="3">The sequence shown here is derived from an EMBL/GenBank/DDBJ whole genome shotgun (WGS) entry which is preliminary data.</text>
</comment>
<feature type="chain" id="PRO_5045239330" description="Amidase domain-containing protein" evidence="1">
    <location>
        <begin position="32"/>
        <end position="607"/>
    </location>
</feature>
<dbReference type="PANTHER" id="PTHR42678">
    <property type="entry name" value="AMIDASE"/>
    <property type="match status" value="1"/>
</dbReference>
<keyword evidence="4" id="KW-1185">Reference proteome</keyword>
<dbReference type="PANTHER" id="PTHR42678:SF34">
    <property type="entry name" value="OS04G0183300 PROTEIN"/>
    <property type="match status" value="1"/>
</dbReference>